<reference evidence="2" key="2">
    <citation type="submission" date="2015-01" db="EMBL/GenBank/DDBJ databases">
        <title>Evolutionary Origins and Diversification of the Mycorrhizal Mutualists.</title>
        <authorList>
            <consortium name="DOE Joint Genome Institute"/>
            <consortium name="Mycorrhizal Genomics Consortium"/>
            <person name="Kohler A."/>
            <person name="Kuo A."/>
            <person name="Nagy L.G."/>
            <person name="Floudas D."/>
            <person name="Copeland A."/>
            <person name="Barry K.W."/>
            <person name="Cichocki N."/>
            <person name="Veneault-Fourrey C."/>
            <person name="LaButti K."/>
            <person name="Lindquist E.A."/>
            <person name="Lipzen A."/>
            <person name="Lundell T."/>
            <person name="Morin E."/>
            <person name="Murat C."/>
            <person name="Riley R."/>
            <person name="Ohm R."/>
            <person name="Sun H."/>
            <person name="Tunlid A."/>
            <person name="Henrissat B."/>
            <person name="Grigoriev I.V."/>
            <person name="Hibbett D.S."/>
            <person name="Martin F."/>
        </authorList>
    </citation>
    <scope>NUCLEOTIDE SEQUENCE [LARGE SCALE GENOMIC DNA]</scope>
    <source>
        <strain evidence="2">MAFF 305830</strain>
    </source>
</reference>
<dbReference type="EMBL" id="KN824304">
    <property type="protein sequence ID" value="KIM26680.1"/>
    <property type="molecule type" value="Genomic_DNA"/>
</dbReference>
<gene>
    <name evidence="1" type="ORF">M408DRAFT_9738</name>
</gene>
<evidence type="ECO:0000313" key="1">
    <source>
        <dbReference type="EMBL" id="KIM26680.1"/>
    </source>
</evidence>
<proteinExistence type="predicted"/>
<protein>
    <submittedName>
        <fullName evidence="1">Uncharacterized protein</fullName>
    </submittedName>
</protein>
<name>A0A0C3AQ42_SERVB</name>
<dbReference type="HOGENOM" id="CLU_625794_0_0_1"/>
<organism evidence="1 2">
    <name type="scientific">Serendipita vermifera MAFF 305830</name>
    <dbReference type="NCBI Taxonomy" id="933852"/>
    <lineage>
        <taxon>Eukaryota</taxon>
        <taxon>Fungi</taxon>
        <taxon>Dikarya</taxon>
        <taxon>Basidiomycota</taxon>
        <taxon>Agaricomycotina</taxon>
        <taxon>Agaricomycetes</taxon>
        <taxon>Sebacinales</taxon>
        <taxon>Serendipitaceae</taxon>
        <taxon>Serendipita</taxon>
    </lineage>
</organism>
<sequence>MPRLRSPSRVHCVRKKISYLAIKVRFLLQPPCPGGWPGTYEHQWLIDPSQYESDSRRSSISEPGVDTEVSSISRKKVVGDVKAEARSPRDIKIERAPTPNLLHLKNILVPKSELPCAKCTSLQAAKYGTVTNVKAEIEPGVKAEDLVPEAKSGNKQDAEKRIEIKTEKESPDGLGPGVKVGRLLIRSRVPGWPSPWDNTAYRFPSRQCFKLDSKAQLVETYEPVTGNNRHFEGPWPSLEEKIQTARWSHISRLVIITPDSLALYTGTLIELPRCTSFHMNTCHPADLLSFDLPMVDYLGLVARDIKDSTNADEVQSFTRSSTVAQMRPSQLFLALPVDEVNYGILLHILGKEAITVKVTMGPDSYMGHVLFDGLCAPSQHLCKGPSPALLPKARNVLFDVTQCSGYSDLACETASEVLRLAADIRSGWASERVVMRLA</sequence>
<dbReference type="Proteomes" id="UP000054097">
    <property type="component" value="Unassembled WGS sequence"/>
</dbReference>
<evidence type="ECO:0000313" key="2">
    <source>
        <dbReference type="Proteomes" id="UP000054097"/>
    </source>
</evidence>
<dbReference type="AlphaFoldDB" id="A0A0C3AQ42"/>
<reference evidence="1 2" key="1">
    <citation type="submission" date="2014-04" db="EMBL/GenBank/DDBJ databases">
        <authorList>
            <consortium name="DOE Joint Genome Institute"/>
            <person name="Kuo A."/>
            <person name="Zuccaro A."/>
            <person name="Kohler A."/>
            <person name="Nagy L.G."/>
            <person name="Floudas D."/>
            <person name="Copeland A."/>
            <person name="Barry K.W."/>
            <person name="Cichocki N."/>
            <person name="Veneault-Fourrey C."/>
            <person name="LaButti K."/>
            <person name="Lindquist E.A."/>
            <person name="Lipzen A."/>
            <person name="Lundell T."/>
            <person name="Morin E."/>
            <person name="Murat C."/>
            <person name="Sun H."/>
            <person name="Tunlid A."/>
            <person name="Henrissat B."/>
            <person name="Grigoriev I.V."/>
            <person name="Hibbett D.S."/>
            <person name="Martin F."/>
            <person name="Nordberg H.P."/>
            <person name="Cantor M.N."/>
            <person name="Hua S.X."/>
        </authorList>
    </citation>
    <scope>NUCLEOTIDE SEQUENCE [LARGE SCALE GENOMIC DNA]</scope>
    <source>
        <strain evidence="1 2">MAFF 305830</strain>
    </source>
</reference>
<keyword evidence="2" id="KW-1185">Reference proteome</keyword>
<accession>A0A0C3AQ42</accession>